<organism evidence="13 14">
    <name type="scientific">Pyrinomonas methylaliphatogenes</name>
    <dbReference type="NCBI Taxonomy" id="454194"/>
    <lineage>
        <taxon>Bacteria</taxon>
        <taxon>Pseudomonadati</taxon>
        <taxon>Acidobacteriota</taxon>
        <taxon>Blastocatellia</taxon>
        <taxon>Blastocatellales</taxon>
        <taxon>Pyrinomonadaceae</taxon>
        <taxon>Pyrinomonas</taxon>
    </lineage>
</organism>
<dbReference type="InterPro" id="IPR008271">
    <property type="entry name" value="Ser/Thr_kinase_AS"/>
</dbReference>
<dbReference type="AlphaFoldDB" id="A0A0B6X0M5"/>
<dbReference type="RefSeq" id="WP_083437889.1">
    <property type="nucleotide sequence ID" value="NZ_CBXV010000008.1"/>
</dbReference>
<evidence type="ECO:0000256" key="9">
    <source>
        <dbReference type="PROSITE-ProRule" id="PRU10141"/>
    </source>
</evidence>
<dbReference type="PANTHER" id="PTHR24363:SF0">
    <property type="entry name" value="SERINE_THREONINE KINASE LIKE DOMAIN CONTAINING 1"/>
    <property type="match status" value="1"/>
</dbReference>
<feature type="domain" description="FHA" evidence="11">
    <location>
        <begin position="436"/>
        <end position="494"/>
    </location>
</feature>
<feature type="compositionally biased region" description="Low complexity" evidence="10">
    <location>
        <begin position="35"/>
        <end position="46"/>
    </location>
</feature>
<feature type="domain" description="Protein kinase" evidence="12">
    <location>
        <begin position="94"/>
        <end position="354"/>
    </location>
</feature>
<accession>A0A0B6X0M5</accession>
<sequence length="521" mass="57632">MSRCLQCGAPVAPDDRFCGNCGAAQPNSMANATISVSPPSLVVSGPEPHKRTDAKGDAPRKTRPEGSDRPLGTTGGRRPLNKPLEPGTLLNQRYEIVRRIGGGGMGAVYLAKDRNLGDAPRAVKEMIQTQLDELQQEKAINDFRRESMLLASLEHPSIPTIYDYFYDQTAGRFYLVMKYISGGDLLSRLRSTPGGRIEERLVTEWAIQIADVLDYLHGRQPPIIYRDLKPANVMIDGASGRVMLIDFGIARWVAPQEKGVTAVGTMGYAPPELFGGKVEPRSDIYSLGATMFHLLTGTDPQEKPLLVFDWTKNPRPRQINPALSEEIERIVMRAVEYQPEDRYRSAAEMRDVLINHLEKLRVGAVSYGPAIAAQAAVELVYCGFCGNRIAAEDLFCVYCGARQPIVGAPANRATAKLIVIGTTELDAMFELSKESYLVGRSDPQSNIFPDIDLSRFDPRTKVSRRHARIWREGDTYLVEDLGSFNGTIINESIRLAPHQPRVLVNGDKLRLGETTLHFLLG</sequence>
<feature type="region of interest" description="Disordered" evidence="10">
    <location>
        <begin position="32"/>
        <end position="87"/>
    </location>
</feature>
<keyword evidence="5 13" id="KW-0418">Kinase</keyword>
<dbReference type="InterPro" id="IPR000719">
    <property type="entry name" value="Prot_kinase_dom"/>
</dbReference>
<dbReference type="PROSITE" id="PS50011">
    <property type="entry name" value="PROTEIN_KINASE_DOM"/>
    <property type="match status" value="1"/>
</dbReference>
<dbReference type="OrthoDB" id="127920at2"/>
<dbReference type="SUPFAM" id="SSF49879">
    <property type="entry name" value="SMAD/FHA domain"/>
    <property type="match status" value="1"/>
</dbReference>
<evidence type="ECO:0000256" key="4">
    <source>
        <dbReference type="ARBA" id="ARBA00022741"/>
    </source>
</evidence>
<dbReference type="Proteomes" id="UP000031518">
    <property type="component" value="Unassembled WGS sequence"/>
</dbReference>
<dbReference type="EMBL" id="CBXV010000008">
    <property type="protein sequence ID" value="CDM66901.1"/>
    <property type="molecule type" value="Genomic_DNA"/>
</dbReference>
<protein>
    <recommendedName>
        <fullName evidence="1">non-specific serine/threonine protein kinase</fullName>
        <ecNumber evidence="1">2.7.11.1</ecNumber>
    </recommendedName>
</protein>
<dbReference type="Gene3D" id="3.30.200.20">
    <property type="entry name" value="Phosphorylase Kinase, domain 1"/>
    <property type="match status" value="1"/>
</dbReference>
<dbReference type="SMART" id="SM00240">
    <property type="entry name" value="FHA"/>
    <property type="match status" value="1"/>
</dbReference>
<feature type="compositionally biased region" description="Basic and acidic residues" evidence="10">
    <location>
        <begin position="47"/>
        <end position="68"/>
    </location>
</feature>
<dbReference type="InterPro" id="IPR008984">
    <property type="entry name" value="SMAD_FHA_dom_sf"/>
</dbReference>
<evidence type="ECO:0000256" key="2">
    <source>
        <dbReference type="ARBA" id="ARBA00022527"/>
    </source>
</evidence>
<reference evidence="13 14" key="1">
    <citation type="submission" date="2013-12" db="EMBL/GenBank/DDBJ databases">
        <authorList>
            <person name="Stott M."/>
        </authorList>
    </citation>
    <scope>NUCLEOTIDE SEQUENCE [LARGE SCALE GENOMIC DNA]</scope>
    <source>
        <strain evidence="13 14">K22</strain>
    </source>
</reference>
<dbReference type="GO" id="GO:0004674">
    <property type="term" value="F:protein serine/threonine kinase activity"/>
    <property type="evidence" value="ECO:0007669"/>
    <property type="project" value="UniProtKB-KW"/>
</dbReference>
<gene>
    <name evidence="13" type="ORF">PYK22_02942</name>
</gene>
<keyword evidence="4 9" id="KW-0547">Nucleotide-binding</keyword>
<reference evidence="13 14" key="2">
    <citation type="submission" date="2015-01" db="EMBL/GenBank/DDBJ databases">
        <title>Complete genome sequence of Pyrinomonas methylaliphatogenes type strain K22T.</title>
        <authorList>
            <person name="Lee K.C.Y."/>
            <person name="Power J.F."/>
            <person name="Dunfield P.F."/>
            <person name="Morgan X.C."/>
            <person name="Huttenhower C."/>
            <person name="Stott M.B."/>
        </authorList>
    </citation>
    <scope>NUCLEOTIDE SEQUENCE [LARGE SCALE GENOMIC DNA]</scope>
    <source>
        <strain evidence="13 14">K22</strain>
    </source>
</reference>
<dbReference type="CDD" id="cd00060">
    <property type="entry name" value="FHA"/>
    <property type="match status" value="1"/>
</dbReference>
<keyword evidence="6 9" id="KW-0067">ATP-binding</keyword>
<evidence type="ECO:0000256" key="5">
    <source>
        <dbReference type="ARBA" id="ARBA00022777"/>
    </source>
</evidence>
<dbReference type="Gene3D" id="1.10.510.10">
    <property type="entry name" value="Transferase(Phosphotransferase) domain 1"/>
    <property type="match status" value="1"/>
</dbReference>
<dbReference type="PANTHER" id="PTHR24363">
    <property type="entry name" value="SERINE/THREONINE PROTEIN KINASE"/>
    <property type="match status" value="1"/>
</dbReference>
<evidence type="ECO:0000313" key="13">
    <source>
        <dbReference type="EMBL" id="CDM66901.1"/>
    </source>
</evidence>
<dbReference type="CDD" id="cd14014">
    <property type="entry name" value="STKc_PknB_like"/>
    <property type="match status" value="1"/>
</dbReference>
<evidence type="ECO:0000313" key="14">
    <source>
        <dbReference type="Proteomes" id="UP000031518"/>
    </source>
</evidence>
<keyword evidence="2" id="KW-0723">Serine/threonine-protein kinase</keyword>
<dbReference type="Gene3D" id="2.60.200.20">
    <property type="match status" value="1"/>
</dbReference>
<evidence type="ECO:0000256" key="8">
    <source>
        <dbReference type="ARBA" id="ARBA00048679"/>
    </source>
</evidence>
<evidence type="ECO:0000259" key="12">
    <source>
        <dbReference type="PROSITE" id="PS50011"/>
    </source>
</evidence>
<dbReference type="PROSITE" id="PS50006">
    <property type="entry name" value="FHA_DOMAIN"/>
    <property type="match status" value="1"/>
</dbReference>
<dbReference type="Pfam" id="PF13248">
    <property type="entry name" value="Zn_ribbon_3"/>
    <property type="match status" value="1"/>
</dbReference>
<dbReference type="SUPFAM" id="SSF56112">
    <property type="entry name" value="Protein kinase-like (PK-like)"/>
    <property type="match status" value="1"/>
</dbReference>
<evidence type="ECO:0000256" key="1">
    <source>
        <dbReference type="ARBA" id="ARBA00012513"/>
    </source>
</evidence>
<comment type="catalytic activity">
    <reaction evidence="7">
        <text>L-threonyl-[protein] + ATP = O-phospho-L-threonyl-[protein] + ADP + H(+)</text>
        <dbReference type="Rhea" id="RHEA:46608"/>
        <dbReference type="Rhea" id="RHEA-COMP:11060"/>
        <dbReference type="Rhea" id="RHEA-COMP:11605"/>
        <dbReference type="ChEBI" id="CHEBI:15378"/>
        <dbReference type="ChEBI" id="CHEBI:30013"/>
        <dbReference type="ChEBI" id="CHEBI:30616"/>
        <dbReference type="ChEBI" id="CHEBI:61977"/>
        <dbReference type="ChEBI" id="CHEBI:456216"/>
        <dbReference type="EC" id="2.7.11.1"/>
    </reaction>
</comment>
<evidence type="ECO:0000256" key="3">
    <source>
        <dbReference type="ARBA" id="ARBA00022679"/>
    </source>
</evidence>
<dbReference type="GO" id="GO:0106310">
    <property type="term" value="F:protein serine kinase activity"/>
    <property type="evidence" value="ECO:0007669"/>
    <property type="project" value="RHEA"/>
</dbReference>
<dbReference type="STRING" id="454194.PYK22_02942"/>
<evidence type="ECO:0000256" key="6">
    <source>
        <dbReference type="ARBA" id="ARBA00022840"/>
    </source>
</evidence>
<dbReference type="EC" id="2.7.11.1" evidence="1"/>
<dbReference type="InterPro" id="IPR000253">
    <property type="entry name" value="FHA_dom"/>
</dbReference>
<dbReference type="PROSITE" id="PS00108">
    <property type="entry name" value="PROTEIN_KINASE_ST"/>
    <property type="match status" value="1"/>
</dbReference>
<dbReference type="InterPro" id="IPR017441">
    <property type="entry name" value="Protein_kinase_ATP_BS"/>
</dbReference>
<name>A0A0B6X0M5_9BACT</name>
<keyword evidence="3 13" id="KW-0808">Transferase</keyword>
<keyword evidence="14" id="KW-1185">Reference proteome</keyword>
<proteinExistence type="predicted"/>
<dbReference type="SMART" id="SM00220">
    <property type="entry name" value="S_TKc"/>
    <property type="match status" value="1"/>
</dbReference>
<dbReference type="GO" id="GO:0005524">
    <property type="term" value="F:ATP binding"/>
    <property type="evidence" value="ECO:0007669"/>
    <property type="project" value="UniProtKB-UniRule"/>
</dbReference>
<dbReference type="Pfam" id="PF00069">
    <property type="entry name" value="Pkinase"/>
    <property type="match status" value="1"/>
</dbReference>
<evidence type="ECO:0000259" key="11">
    <source>
        <dbReference type="PROSITE" id="PS50006"/>
    </source>
</evidence>
<dbReference type="Pfam" id="PF00498">
    <property type="entry name" value="FHA"/>
    <property type="match status" value="1"/>
</dbReference>
<dbReference type="InterPro" id="IPR011009">
    <property type="entry name" value="Kinase-like_dom_sf"/>
</dbReference>
<dbReference type="InterPro" id="IPR059113">
    <property type="entry name" value="Znf_ribbon"/>
</dbReference>
<comment type="catalytic activity">
    <reaction evidence="8">
        <text>L-seryl-[protein] + ATP = O-phospho-L-seryl-[protein] + ADP + H(+)</text>
        <dbReference type="Rhea" id="RHEA:17989"/>
        <dbReference type="Rhea" id="RHEA-COMP:9863"/>
        <dbReference type="Rhea" id="RHEA-COMP:11604"/>
        <dbReference type="ChEBI" id="CHEBI:15378"/>
        <dbReference type="ChEBI" id="CHEBI:29999"/>
        <dbReference type="ChEBI" id="CHEBI:30616"/>
        <dbReference type="ChEBI" id="CHEBI:83421"/>
        <dbReference type="ChEBI" id="CHEBI:456216"/>
        <dbReference type="EC" id="2.7.11.1"/>
    </reaction>
</comment>
<feature type="binding site" evidence="9">
    <location>
        <position position="124"/>
    </location>
    <ligand>
        <name>ATP</name>
        <dbReference type="ChEBI" id="CHEBI:30616"/>
    </ligand>
</feature>
<dbReference type="PROSITE" id="PS00107">
    <property type="entry name" value="PROTEIN_KINASE_ATP"/>
    <property type="match status" value="1"/>
</dbReference>
<evidence type="ECO:0000256" key="7">
    <source>
        <dbReference type="ARBA" id="ARBA00047899"/>
    </source>
</evidence>
<evidence type="ECO:0000256" key="10">
    <source>
        <dbReference type="SAM" id="MobiDB-lite"/>
    </source>
</evidence>